<evidence type="ECO:0000313" key="2">
    <source>
        <dbReference type="EMBL" id="URD96542.1"/>
    </source>
</evidence>
<dbReference type="Proteomes" id="UP001055439">
    <property type="component" value="Chromosome 4"/>
</dbReference>
<feature type="region of interest" description="Disordered" evidence="1">
    <location>
        <begin position="38"/>
        <end position="68"/>
    </location>
</feature>
<protein>
    <submittedName>
        <fullName evidence="2">Uncharacterized protein</fullName>
    </submittedName>
</protein>
<accession>A0A9E7JVX8</accession>
<sequence>MFLLTCSYFHHQIHLFTKSSTPVSPRAQREISVLRALHDSHTAEASDRSRAVDTSEFQKEEIIDQRDQ</sequence>
<name>A0A9E7JVX8_9LILI</name>
<organism evidence="2 3">
    <name type="scientific">Musa troglodytarum</name>
    <name type="common">fe'i banana</name>
    <dbReference type="NCBI Taxonomy" id="320322"/>
    <lineage>
        <taxon>Eukaryota</taxon>
        <taxon>Viridiplantae</taxon>
        <taxon>Streptophyta</taxon>
        <taxon>Embryophyta</taxon>
        <taxon>Tracheophyta</taxon>
        <taxon>Spermatophyta</taxon>
        <taxon>Magnoliopsida</taxon>
        <taxon>Liliopsida</taxon>
        <taxon>Zingiberales</taxon>
        <taxon>Musaceae</taxon>
        <taxon>Musa</taxon>
    </lineage>
</organism>
<keyword evidence="3" id="KW-1185">Reference proteome</keyword>
<evidence type="ECO:0000313" key="3">
    <source>
        <dbReference type="Proteomes" id="UP001055439"/>
    </source>
</evidence>
<reference evidence="2" key="1">
    <citation type="submission" date="2022-05" db="EMBL/GenBank/DDBJ databases">
        <title>The Musa troglodytarum L. genome provides insights into the mechanism of non-climacteric behaviour and enrichment of carotenoids.</title>
        <authorList>
            <person name="Wang J."/>
        </authorList>
    </citation>
    <scope>NUCLEOTIDE SEQUENCE</scope>
    <source>
        <tissue evidence="2">Leaf</tissue>
    </source>
</reference>
<dbReference type="EMBL" id="CP097506">
    <property type="protein sequence ID" value="URD96542.1"/>
    <property type="molecule type" value="Genomic_DNA"/>
</dbReference>
<evidence type="ECO:0000256" key="1">
    <source>
        <dbReference type="SAM" id="MobiDB-lite"/>
    </source>
</evidence>
<proteinExistence type="predicted"/>
<dbReference type="AlphaFoldDB" id="A0A9E7JVX8"/>
<gene>
    <name evidence="2" type="ORF">MUK42_06495</name>
</gene>